<dbReference type="InterPro" id="IPR029063">
    <property type="entry name" value="SAM-dependent_MTases_sf"/>
</dbReference>
<dbReference type="OrthoDB" id="2013972at2759"/>
<dbReference type="EMBL" id="MU252276">
    <property type="protein sequence ID" value="KAG9227985.1"/>
    <property type="molecule type" value="Genomic_DNA"/>
</dbReference>
<sequence length="119" mass="13154">MSSIKPVQKSLREQPTPVPVDSMAVAMTSNGTPCVAAPPGPAPEPRIAENYTENGREYHGFRRGKYMFPCDEMDRMDIFHKFFSVARCDVLHSAPLSSPVEELRILDVGTGTGIWAIDM</sequence>
<comment type="caution">
    <text evidence="2">The sequence shown here is derived from an EMBL/GenBank/DDBJ whole genome shotgun (WGS) entry which is preliminary data.</text>
</comment>
<evidence type="ECO:0000313" key="2">
    <source>
        <dbReference type="EMBL" id="KAG9227985.1"/>
    </source>
</evidence>
<accession>A0A9P8BZB9</accession>
<feature type="region of interest" description="Disordered" evidence="1">
    <location>
        <begin position="1"/>
        <end position="21"/>
    </location>
</feature>
<dbReference type="AlphaFoldDB" id="A0A9P8BZB9"/>
<dbReference type="Proteomes" id="UP000824998">
    <property type="component" value="Unassembled WGS sequence"/>
</dbReference>
<evidence type="ECO:0008006" key="4">
    <source>
        <dbReference type="Google" id="ProtNLM"/>
    </source>
</evidence>
<evidence type="ECO:0000313" key="3">
    <source>
        <dbReference type="Proteomes" id="UP000824998"/>
    </source>
</evidence>
<keyword evidence="3" id="KW-1185">Reference proteome</keyword>
<dbReference type="SUPFAM" id="SSF53335">
    <property type="entry name" value="S-adenosyl-L-methionine-dependent methyltransferases"/>
    <property type="match status" value="1"/>
</dbReference>
<name>A0A9P8BZB9_9HELO</name>
<reference evidence="2" key="1">
    <citation type="journal article" date="2021" name="IMA Fungus">
        <title>Genomic characterization of three marine fungi, including Emericellopsis atlantica sp. nov. with signatures of a generalist lifestyle and marine biomass degradation.</title>
        <authorList>
            <person name="Hagestad O.C."/>
            <person name="Hou L."/>
            <person name="Andersen J.H."/>
            <person name="Hansen E.H."/>
            <person name="Altermark B."/>
            <person name="Li C."/>
            <person name="Kuhnert E."/>
            <person name="Cox R.J."/>
            <person name="Crous P.W."/>
            <person name="Spatafora J.W."/>
            <person name="Lail K."/>
            <person name="Amirebrahimi M."/>
            <person name="Lipzen A."/>
            <person name="Pangilinan J."/>
            <person name="Andreopoulos W."/>
            <person name="Hayes R.D."/>
            <person name="Ng V."/>
            <person name="Grigoriev I.V."/>
            <person name="Jackson S.A."/>
            <person name="Sutton T.D.S."/>
            <person name="Dobson A.D.W."/>
            <person name="Rama T."/>
        </authorList>
    </citation>
    <scope>NUCLEOTIDE SEQUENCE</scope>
    <source>
        <strain evidence="2">TRa018bII</strain>
    </source>
</reference>
<gene>
    <name evidence="2" type="ORF">BJ875DRAFT_478860</name>
</gene>
<evidence type="ECO:0000256" key="1">
    <source>
        <dbReference type="SAM" id="MobiDB-lite"/>
    </source>
</evidence>
<protein>
    <recommendedName>
        <fullName evidence="4">Methyltransferase</fullName>
    </recommendedName>
</protein>
<organism evidence="2 3">
    <name type="scientific">Amylocarpus encephaloides</name>
    <dbReference type="NCBI Taxonomy" id="45428"/>
    <lineage>
        <taxon>Eukaryota</taxon>
        <taxon>Fungi</taxon>
        <taxon>Dikarya</taxon>
        <taxon>Ascomycota</taxon>
        <taxon>Pezizomycotina</taxon>
        <taxon>Leotiomycetes</taxon>
        <taxon>Helotiales</taxon>
        <taxon>Helotiales incertae sedis</taxon>
        <taxon>Amylocarpus</taxon>
    </lineage>
</organism>
<feature type="region of interest" description="Disordered" evidence="1">
    <location>
        <begin position="29"/>
        <end position="48"/>
    </location>
</feature>
<proteinExistence type="predicted"/>